<dbReference type="InterPro" id="IPR001807">
    <property type="entry name" value="ClC"/>
</dbReference>
<feature type="transmembrane region" description="Helical" evidence="11">
    <location>
        <begin position="200"/>
        <end position="224"/>
    </location>
</feature>
<keyword evidence="14" id="KW-1185">Reference proteome</keyword>
<dbReference type="SUPFAM" id="SSF54631">
    <property type="entry name" value="CBS-domain pair"/>
    <property type="match status" value="1"/>
</dbReference>
<keyword evidence="3 11" id="KW-0812">Transmembrane</keyword>
<dbReference type="Gene3D" id="3.10.580.10">
    <property type="entry name" value="CBS-domain"/>
    <property type="match status" value="1"/>
</dbReference>
<feature type="transmembrane region" description="Helical" evidence="11">
    <location>
        <begin position="273"/>
        <end position="294"/>
    </location>
</feature>
<protein>
    <submittedName>
        <fullName evidence="13">Chloride channel protein EriC</fullName>
    </submittedName>
</protein>
<feature type="transmembrane region" description="Helical" evidence="11">
    <location>
        <begin position="349"/>
        <end position="367"/>
    </location>
</feature>
<dbReference type="CDD" id="cd00400">
    <property type="entry name" value="Voltage_gated_ClC"/>
    <property type="match status" value="1"/>
</dbReference>
<feature type="transmembrane region" description="Helical" evidence="11">
    <location>
        <begin position="230"/>
        <end position="253"/>
    </location>
</feature>
<dbReference type="PATRIC" id="fig|1292034.3.peg.1565"/>
<evidence type="ECO:0000313" key="14">
    <source>
        <dbReference type="Proteomes" id="UP000013063"/>
    </source>
</evidence>
<evidence type="ECO:0000256" key="10">
    <source>
        <dbReference type="PROSITE-ProRule" id="PRU00703"/>
    </source>
</evidence>
<reference evidence="13 14" key="1">
    <citation type="journal article" date="2013" name="Genome Announc.">
        <title>Draft Genome Sequence for Caulobacter sp. Strain OR37, a Bacterium Tolerant to Heavy Metals.</title>
        <authorList>
            <person name="Utturkar S.M."/>
            <person name="Bollmann A."/>
            <person name="Brzoska R.M."/>
            <person name="Klingeman D.M."/>
            <person name="Epstein S.E."/>
            <person name="Palumbo A.V."/>
            <person name="Brown S.D."/>
        </authorList>
    </citation>
    <scope>NUCLEOTIDE SEQUENCE [LARGE SCALE GENOMIC DNA]</scope>
    <source>
        <strain evidence="13 14">OR37</strain>
    </source>
</reference>
<feature type="transmembrane region" description="Helical" evidence="11">
    <location>
        <begin position="57"/>
        <end position="82"/>
    </location>
</feature>
<dbReference type="PRINTS" id="PR00762">
    <property type="entry name" value="CLCHANNEL"/>
</dbReference>
<organism evidence="13 14">
    <name type="scientific">Caulobacter vibrioides OR37</name>
    <dbReference type="NCBI Taxonomy" id="1292034"/>
    <lineage>
        <taxon>Bacteria</taxon>
        <taxon>Pseudomonadati</taxon>
        <taxon>Pseudomonadota</taxon>
        <taxon>Alphaproteobacteria</taxon>
        <taxon>Caulobacterales</taxon>
        <taxon>Caulobacteraceae</taxon>
        <taxon>Caulobacter</taxon>
    </lineage>
</organism>
<dbReference type="OrthoDB" id="9814803at2"/>
<evidence type="ECO:0000256" key="9">
    <source>
        <dbReference type="ARBA" id="ARBA00023303"/>
    </source>
</evidence>
<dbReference type="GO" id="GO:0005254">
    <property type="term" value="F:chloride channel activity"/>
    <property type="evidence" value="ECO:0007669"/>
    <property type="project" value="UniProtKB-KW"/>
</dbReference>
<keyword evidence="2" id="KW-0813">Transport</keyword>
<feature type="transmembrane region" description="Helical" evidence="11">
    <location>
        <begin position="102"/>
        <end position="126"/>
    </location>
</feature>
<dbReference type="InterPro" id="IPR046342">
    <property type="entry name" value="CBS_dom_sf"/>
</dbReference>
<dbReference type="GO" id="GO:0034707">
    <property type="term" value="C:chloride channel complex"/>
    <property type="evidence" value="ECO:0007669"/>
    <property type="project" value="UniProtKB-KW"/>
</dbReference>
<keyword evidence="8" id="KW-0868">Chloride</keyword>
<dbReference type="eggNOG" id="COG0038">
    <property type="taxonomic scope" value="Bacteria"/>
</dbReference>
<name>R0EB09_CAUVI</name>
<dbReference type="Proteomes" id="UP000013063">
    <property type="component" value="Unassembled WGS sequence"/>
</dbReference>
<evidence type="ECO:0000256" key="11">
    <source>
        <dbReference type="SAM" id="Phobius"/>
    </source>
</evidence>
<evidence type="ECO:0000256" key="2">
    <source>
        <dbReference type="ARBA" id="ARBA00022448"/>
    </source>
</evidence>
<evidence type="ECO:0000256" key="6">
    <source>
        <dbReference type="ARBA" id="ARBA00023136"/>
    </source>
</evidence>
<keyword evidence="7" id="KW-0869">Chloride channel</keyword>
<dbReference type="AlphaFoldDB" id="R0EB09"/>
<dbReference type="InterPro" id="IPR014743">
    <property type="entry name" value="Cl-channel_core"/>
</dbReference>
<evidence type="ECO:0000256" key="3">
    <source>
        <dbReference type="ARBA" id="ARBA00022692"/>
    </source>
</evidence>
<dbReference type="eggNOG" id="COG0517">
    <property type="taxonomic scope" value="Bacteria"/>
</dbReference>
<evidence type="ECO:0000259" key="12">
    <source>
        <dbReference type="PROSITE" id="PS51371"/>
    </source>
</evidence>
<dbReference type="SUPFAM" id="SSF81340">
    <property type="entry name" value="Clc chloride channel"/>
    <property type="match status" value="1"/>
</dbReference>
<dbReference type="Gene3D" id="1.10.3080.10">
    <property type="entry name" value="Clc chloride channel"/>
    <property type="match status" value="1"/>
</dbReference>
<comment type="subcellular location">
    <subcellularLocation>
        <location evidence="1">Membrane</location>
        <topology evidence="1">Multi-pass membrane protein</topology>
    </subcellularLocation>
</comment>
<keyword evidence="6 11" id="KW-0472">Membrane</keyword>
<dbReference type="InterPro" id="IPR050368">
    <property type="entry name" value="ClC-type_chloride_channel"/>
</dbReference>
<feature type="transmembrane region" description="Helical" evidence="11">
    <location>
        <begin position="373"/>
        <end position="396"/>
    </location>
</feature>
<proteinExistence type="predicted"/>
<keyword evidence="9" id="KW-0407">Ion channel</keyword>
<evidence type="ECO:0000256" key="8">
    <source>
        <dbReference type="ARBA" id="ARBA00023214"/>
    </source>
</evidence>
<keyword evidence="4 11" id="KW-1133">Transmembrane helix</keyword>
<dbReference type="PANTHER" id="PTHR43427:SF6">
    <property type="entry name" value="CHLORIDE CHANNEL PROTEIN CLC-E"/>
    <property type="match status" value="1"/>
</dbReference>
<accession>R0EB09</accession>
<dbReference type="Pfam" id="PF00654">
    <property type="entry name" value="Voltage_CLC"/>
    <property type="match status" value="1"/>
</dbReference>
<feature type="domain" description="CBS" evidence="12">
    <location>
        <begin position="552"/>
        <end position="608"/>
    </location>
</feature>
<dbReference type="PROSITE" id="PS51371">
    <property type="entry name" value="CBS"/>
    <property type="match status" value="1"/>
</dbReference>
<evidence type="ECO:0000313" key="13">
    <source>
        <dbReference type="EMBL" id="ENZ82643.1"/>
    </source>
</evidence>
<comment type="caution">
    <text evidence="13">The sequence shown here is derived from an EMBL/GenBank/DDBJ whole genome shotgun (WGS) entry which is preliminary data.</text>
</comment>
<dbReference type="RefSeq" id="WP_004617833.1">
    <property type="nucleotide sequence ID" value="NZ_APMP01000006.1"/>
</dbReference>
<evidence type="ECO:0000256" key="4">
    <source>
        <dbReference type="ARBA" id="ARBA00022989"/>
    </source>
</evidence>
<dbReference type="PANTHER" id="PTHR43427">
    <property type="entry name" value="CHLORIDE CHANNEL PROTEIN CLC-E"/>
    <property type="match status" value="1"/>
</dbReference>
<evidence type="ECO:0000256" key="1">
    <source>
        <dbReference type="ARBA" id="ARBA00004141"/>
    </source>
</evidence>
<evidence type="ECO:0000256" key="7">
    <source>
        <dbReference type="ARBA" id="ARBA00023173"/>
    </source>
</evidence>
<keyword evidence="5" id="KW-0406">Ion transport</keyword>
<keyword evidence="10" id="KW-0129">CBS domain</keyword>
<evidence type="ECO:0000256" key="5">
    <source>
        <dbReference type="ARBA" id="ARBA00023065"/>
    </source>
</evidence>
<dbReference type="Pfam" id="PF00571">
    <property type="entry name" value="CBS"/>
    <property type="match status" value="1"/>
</dbReference>
<gene>
    <name evidence="13" type="ORF">OR37_01580</name>
</gene>
<dbReference type="STRING" id="1292034.OR37_01580"/>
<feature type="transmembrane region" description="Helical" evidence="11">
    <location>
        <begin position="408"/>
        <end position="430"/>
    </location>
</feature>
<dbReference type="InterPro" id="IPR000644">
    <property type="entry name" value="CBS_dom"/>
</dbReference>
<sequence length="618" mass="64814">MKDPLETPTPDPSKPTIHSWRRVLRTSLLEKAAFRNAGRTALPWLAWLRRRTRSSELWLIAVATVAGLAAGALAVTQAKIAHGTQVALFGFDPDERLSAQTFVAPLRLLAIPIGGLVLGLFTAAILRFRPNHAVDPVEANALHGGRLSLRDSAFICGQTLISNGCGASVGLEAAYAQAGGAAASWMGRALNLRRGDLRTLVGAGAGAAIAAAFGAPLTGAFYAFEIVIGAYTVANIAPVAAAALAGVLVAKALGSTPYLIKTSVVAISSWSDYLLYGLLGLVAALFGVALMRTVAVADRWAAKAPLPRWSRPAIGGIGLACLALSTPQTLSGGHGALHLDLNADLSLKVLLILLLMKSAASIISLSFGFRGGLFFAALFLGALMGQAFADVVNLIAEAERLDPVAASLVGMGALGVAIVGGPFTMSFLVLEATGDFTITAATLAASLIASATVRETFGYSFSTWRLHLRGETIRSAHDVSWMRNLTAGKMMRRDVKTAPAQTGLVEFRRRFPLGSTKRVVLTDETGRYAGIVATASAYAQPPERDVPLSTLAVNPEVSLTPELSIKAIMTAFDETGADELAVVDDGGEVIGLITEAHVTRRYAEELEKARRELTGEVA</sequence>
<dbReference type="EMBL" id="APMP01000006">
    <property type="protein sequence ID" value="ENZ82643.1"/>
    <property type="molecule type" value="Genomic_DNA"/>
</dbReference>